<dbReference type="EMBL" id="HBEN01006818">
    <property type="protein sequence ID" value="CAD8439099.1"/>
    <property type="molecule type" value="Transcribed_RNA"/>
</dbReference>
<proteinExistence type="predicted"/>
<evidence type="ECO:0000259" key="2">
    <source>
        <dbReference type="Pfam" id="PF25377"/>
    </source>
</evidence>
<feature type="domain" description="DUF7886" evidence="2">
    <location>
        <begin position="111"/>
        <end position="255"/>
    </location>
</feature>
<dbReference type="Pfam" id="PF25377">
    <property type="entry name" value="DUF7886"/>
    <property type="match status" value="1"/>
</dbReference>
<accession>A0A6U0D5R3</accession>
<reference evidence="3" key="1">
    <citation type="submission" date="2021-01" db="EMBL/GenBank/DDBJ databases">
        <authorList>
            <person name="Corre E."/>
            <person name="Pelletier E."/>
            <person name="Niang G."/>
            <person name="Scheremetjew M."/>
            <person name="Finn R."/>
            <person name="Kale V."/>
            <person name="Holt S."/>
            <person name="Cochrane G."/>
            <person name="Meng A."/>
            <person name="Brown T."/>
            <person name="Cohen L."/>
        </authorList>
    </citation>
    <scope>NUCLEOTIDE SEQUENCE</scope>
    <source>
        <strain evidence="3">CCAC1681</strain>
    </source>
</reference>
<sequence length="267" mass="29697">MEEFYKDALRLGCLKGFKHFSLHLRGREELLVTVHHRDSLVAGDMTDPDASNPRVSRRPEHASDAATMTRHDSAKRETRAPLDEDGSPRAKSRGGSPFAAVADETFAPGAPSKSDAQSHSTTFLVGAYAKYDRPYAWVRSGPLAGQDDAAEQDLPLDLECTKNWEEGVYRAWDVVEELVFMRVFPAPANAFEVNHFALKHVPRDDRYLLTGALVAFLRDVAADEGAAATRRRDGNGNAFEAAVTRDVEKLVRSHFADVPERLRRSYT</sequence>
<evidence type="ECO:0000256" key="1">
    <source>
        <dbReference type="SAM" id="MobiDB-lite"/>
    </source>
</evidence>
<name>A0A6U0D5R3_MICPS</name>
<dbReference type="AlphaFoldDB" id="A0A6U0D5R3"/>
<feature type="region of interest" description="Disordered" evidence="1">
    <location>
        <begin position="42"/>
        <end position="96"/>
    </location>
</feature>
<feature type="compositionally biased region" description="Basic and acidic residues" evidence="1">
    <location>
        <begin position="57"/>
        <end position="88"/>
    </location>
</feature>
<organism evidence="3">
    <name type="scientific">Micromonas pusilla</name>
    <name type="common">Picoplanktonic green alga</name>
    <name type="synonym">Chromulina pusilla</name>
    <dbReference type="NCBI Taxonomy" id="38833"/>
    <lineage>
        <taxon>Eukaryota</taxon>
        <taxon>Viridiplantae</taxon>
        <taxon>Chlorophyta</taxon>
        <taxon>Mamiellophyceae</taxon>
        <taxon>Mamiellales</taxon>
        <taxon>Mamiellaceae</taxon>
        <taxon>Micromonas</taxon>
    </lineage>
</organism>
<dbReference type="InterPro" id="IPR057208">
    <property type="entry name" value="DUF7886"/>
</dbReference>
<protein>
    <recommendedName>
        <fullName evidence="2">DUF7886 domain-containing protein</fullName>
    </recommendedName>
</protein>
<dbReference type="EMBL" id="HBEN01006817">
    <property type="protein sequence ID" value="CAD8439097.1"/>
    <property type="molecule type" value="Transcribed_RNA"/>
</dbReference>
<evidence type="ECO:0000313" key="3">
    <source>
        <dbReference type="EMBL" id="CAD8439097.1"/>
    </source>
</evidence>
<gene>
    <name evidence="3" type="ORF">MSP1401_LOCUS5578</name>
    <name evidence="4" type="ORF">MSP1401_LOCUS5579</name>
</gene>
<dbReference type="PANTHER" id="PTHR47915">
    <property type="entry name" value="SI:DKEY-19B23.7"/>
    <property type="match status" value="1"/>
</dbReference>
<dbReference type="PANTHER" id="PTHR47915:SF1">
    <property type="entry name" value="SI:DKEY-19B23.7"/>
    <property type="match status" value="1"/>
</dbReference>
<evidence type="ECO:0000313" key="4">
    <source>
        <dbReference type="EMBL" id="CAD8439099.1"/>
    </source>
</evidence>